<protein>
    <recommendedName>
        <fullName evidence="5">EF-hand domain-containing protein</fullName>
    </recommendedName>
</protein>
<comment type="subcellular location">
    <subcellularLocation>
        <location evidence="1">Cytoplasm</location>
        <location evidence="1">Cytoskeleton</location>
        <location evidence="1">Microtubule organizing center</location>
        <location evidence="1">Centrosome</location>
    </subcellularLocation>
</comment>
<gene>
    <name evidence="6" type="ORF">CCH79_00007958</name>
</gene>
<dbReference type="PANTHER" id="PTHR18905">
    <property type="entry name" value="NINEIN"/>
    <property type="match status" value="1"/>
</dbReference>
<reference evidence="6 7" key="1">
    <citation type="journal article" date="2018" name="G3 (Bethesda)">
        <title>A High-Quality Reference Genome for the Invasive Mosquitofish Gambusia affinis Using a Chicago Library.</title>
        <authorList>
            <person name="Hoffberg S.L."/>
            <person name="Troendle N.J."/>
            <person name="Glenn T.C."/>
            <person name="Mahmud O."/>
            <person name="Louha S."/>
            <person name="Chalopin D."/>
            <person name="Bennetzen J.L."/>
            <person name="Mauricio R."/>
        </authorList>
    </citation>
    <scope>NUCLEOTIDE SEQUENCE [LARGE SCALE GENOMIC DNA]</scope>
    <source>
        <strain evidence="6">NE01/NJP1002.9</strain>
        <tissue evidence="6">Muscle</tissue>
    </source>
</reference>
<evidence type="ECO:0000256" key="2">
    <source>
        <dbReference type="ARBA" id="ARBA00022490"/>
    </source>
</evidence>
<dbReference type="GO" id="GO:0034454">
    <property type="term" value="P:microtubule anchoring at centrosome"/>
    <property type="evidence" value="ECO:0007669"/>
    <property type="project" value="TreeGrafter"/>
</dbReference>
<evidence type="ECO:0000256" key="4">
    <source>
        <dbReference type="ARBA" id="ARBA00023212"/>
    </source>
</evidence>
<feature type="domain" description="EF-hand" evidence="5">
    <location>
        <begin position="63"/>
        <end position="98"/>
    </location>
</feature>
<keyword evidence="4" id="KW-0206">Cytoskeleton</keyword>
<dbReference type="Proteomes" id="UP000250572">
    <property type="component" value="Unassembled WGS sequence"/>
</dbReference>
<dbReference type="Gene3D" id="1.10.238.10">
    <property type="entry name" value="EF-hand"/>
    <property type="match status" value="1"/>
</dbReference>
<evidence type="ECO:0000259" key="5">
    <source>
        <dbReference type="PROSITE" id="PS50222"/>
    </source>
</evidence>
<keyword evidence="3" id="KW-0597">Phosphoprotein</keyword>
<accession>A0A315W239</accession>
<evidence type="ECO:0000256" key="1">
    <source>
        <dbReference type="ARBA" id="ARBA00004300"/>
    </source>
</evidence>
<sequence length="138" mass="15289">MTLEEFVASSVAERLSSDEGAIGKLRRWNRCSSPVCKPCGVGEQEHLGRLLSCGMDDGPGQDDYEERLKEVFNSFDTSGCGSLSPEELSDLCQSLHLDDAAPTLIHTLLQNQDLFTVRVSKLPFVFLSYKSLIAWFLS</sequence>
<dbReference type="GO" id="GO:0097431">
    <property type="term" value="C:mitotic spindle pole"/>
    <property type="evidence" value="ECO:0007669"/>
    <property type="project" value="TreeGrafter"/>
</dbReference>
<dbReference type="PROSITE" id="PS50222">
    <property type="entry name" value="EF_HAND_2"/>
    <property type="match status" value="1"/>
</dbReference>
<organism evidence="6 7">
    <name type="scientific">Gambusia affinis</name>
    <name type="common">Western mosquitofish</name>
    <name type="synonym">Heterandria affinis</name>
    <dbReference type="NCBI Taxonomy" id="33528"/>
    <lineage>
        <taxon>Eukaryota</taxon>
        <taxon>Metazoa</taxon>
        <taxon>Chordata</taxon>
        <taxon>Craniata</taxon>
        <taxon>Vertebrata</taxon>
        <taxon>Euteleostomi</taxon>
        <taxon>Actinopterygii</taxon>
        <taxon>Neopterygii</taxon>
        <taxon>Teleostei</taxon>
        <taxon>Neoteleostei</taxon>
        <taxon>Acanthomorphata</taxon>
        <taxon>Ovalentaria</taxon>
        <taxon>Atherinomorphae</taxon>
        <taxon>Cyprinodontiformes</taxon>
        <taxon>Poeciliidae</taxon>
        <taxon>Poeciliinae</taxon>
        <taxon>Gambusia</taxon>
    </lineage>
</organism>
<dbReference type="GO" id="GO:0090222">
    <property type="term" value="P:centrosome-templated microtubule nucleation"/>
    <property type="evidence" value="ECO:0007669"/>
    <property type="project" value="TreeGrafter"/>
</dbReference>
<evidence type="ECO:0000313" key="7">
    <source>
        <dbReference type="Proteomes" id="UP000250572"/>
    </source>
</evidence>
<dbReference type="InterPro" id="IPR002048">
    <property type="entry name" value="EF_hand_dom"/>
</dbReference>
<dbReference type="AlphaFoldDB" id="A0A315W239"/>
<dbReference type="SUPFAM" id="SSF47473">
    <property type="entry name" value="EF-hand"/>
    <property type="match status" value="1"/>
</dbReference>
<dbReference type="EMBL" id="NHOQ01000541">
    <property type="protein sequence ID" value="PWA29698.1"/>
    <property type="molecule type" value="Genomic_DNA"/>
</dbReference>
<evidence type="ECO:0000256" key="3">
    <source>
        <dbReference type="ARBA" id="ARBA00022553"/>
    </source>
</evidence>
<dbReference type="GO" id="GO:0005814">
    <property type="term" value="C:centriole"/>
    <property type="evidence" value="ECO:0007669"/>
    <property type="project" value="TreeGrafter"/>
</dbReference>
<comment type="caution">
    <text evidence="6">The sequence shown here is derived from an EMBL/GenBank/DDBJ whole genome shotgun (WGS) entry which is preliminary data.</text>
</comment>
<dbReference type="GO" id="GO:0097539">
    <property type="term" value="C:ciliary transition fiber"/>
    <property type="evidence" value="ECO:0007669"/>
    <property type="project" value="TreeGrafter"/>
</dbReference>
<dbReference type="PANTHER" id="PTHR18905:SF11">
    <property type="entry name" value="NINEIN"/>
    <property type="match status" value="1"/>
</dbReference>
<dbReference type="InterPro" id="IPR011992">
    <property type="entry name" value="EF-hand-dom_pair"/>
</dbReference>
<keyword evidence="7" id="KW-1185">Reference proteome</keyword>
<dbReference type="GO" id="GO:0005509">
    <property type="term" value="F:calcium ion binding"/>
    <property type="evidence" value="ECO:0007669"/>
    <property type="project" value="InterPro"/>
</dbReference>
<proteinExistence type="predicted"/>
<dbReference type="GO" id="GO:0000242">
    <property type="term" value="C:pericentriolar material"/>
    <property type="evidence" value="ECO:0007669"/>
    <property type="project" value="TreeGrafter"/>
</dbReference>
<dbReference type="GO" id="GO:0051642">
    <property type="term" value="P:centrosome localization"/>
    <property type="evidence" value="ECO:0007669"/>
    <property type="project" value="TreeGrafter"/>
</dbReference>
<evidence type="ECO:0000313" key="6">
    <source>
        <dbReference type="EMBL" id="PWA29698.1"/>
    </source>
</evidence>
<name>A0A315W239_GAMAF</name>
<keyword evidence="2" id="KW-0963">Cytoplasm</keyword>